<dbReference type="PANTHER" id="PTHR12651">
    <property type="entry name" value="26S PROTEASOME NON-ATPASE REGULATORY SUBUNIT 9"/>
    <property type="match status" value="1"/>
</dbReference>
<feature type="transmembrane region" description="Helical" evidence="3">
    <location>
        <begin position="12"/>
        <end position="32"/>
    </location>
</feature>
<feature type="transmembrane region" description="Helical" evidence="3">
    <location>
        <begin position="89"/>
        <end position="108"/>
    </location>
</feature>
<sequence length="278" mass="32146">MAEISSIFHCKKWTLCLLCIARIILCIVFTALELQSTSTSSYYWIDKLTIDHGNTETIRISLILFTIVTILILLIGIISVYLENYSLSITFGSIIFLIIFIDADLSLFFNRINFFGFVFTIIIMLANIWINPDLDQILSQRRLQRRNLQINNGIINPGKKMSSNCDQQQQQQHDRGDEHQNGHQKTRVEVRNEALELNRKRNQLENEIKDFMAILQSQGVGMTESLVDSEGFPRNDIDINLIRTARNRIICLQNDLRALMSQIEDRLTDYFVAPTNNE</sequence>
<feature type="transmembrane region" description="Helical" evidence="3">
    <location>
        <begin position="114"/>
        <end position="132"/>
    </location>
</feature>
<evidence type="ECO:0000256" key="1">
    <source>
        <dbReference type="SAM" id="Coils"/>
    </source>
</evidence>
<feature type="compositionally biased region" description="Basic and acidic residues" evidence="2">
    <location>
        <begin position="172"/>
        <end position="186"/>
    </location>
</feature>
<reference evidence="5 6" key="1">
    <citation type="journal article" date="2018" name="J. Allergy Clin. Immunol.">
        <title>High-quality assembly of Dermatophagoides pteronyssinus genome and transcriptome reveals a wide range of novel allergens.</title>
        <authorList>
            <person name="Liu X.Y."/>
            <person name="Yang K.Y."/>
            <person name="Wang M.Q."/>
            <person name="Kwok J.S."/>
            <person name="Zeng X."/>
            <person name="Yang Z."/>
            <person name="Xiao X.J."/>
            <person name="Lau C.P."/>
            <person name="Li Y."/>
            <person name="Huang Z.M."/>
            <person name="Ba J.G."/>
            <person name="Yim A.K."/>
            <person name="Ouyang C.Y."/>
            <person name="Ngai S.M."/>
            <person name="Chan T.F."/>
            <person name="Leung E.L."/>
            <person name="Liu L."/>
            <person name="Liu Z.G."/>
            <person name="Tsui S.K."/>
        </authorList>
    </citation>
    <scope>NUCLEOTIDE SEQUENCE [LARGE SCALE GENOMIC DNA]</scope>
    <source>
        <strain evidence="5">Derp</strain>
    </source>
</reference>
<keyword evidence="3" id="KW-0472">Membrane</keyword>
<dbReference type="PANTHER" id="PTHR12651:SF1">
    <property type="entry name" value="26S PROTEASOME NON-ATPASE REGULATORY SUBUNIT 9"/>
    <property type="match status" value="1"/>
</dbReference>
<dbReference type="GO" id="GO:0000502">
    <property type="term" value="C:proteasome complex"/>
    <property type="evidence" value="ECO:0007669"/>
    <property type="project" value="UniProtKB-KW"/>
</dbReference>
<keyword evidence="5" id="KW-0647">Proteasome</keyword>
<comment type="caution">
    <text evidence="5">The sequence shown here is derived from an EMBL/GenBank/DDBJ whole genome shotgun (WGS) entry which is preliminary data.</text>
</comment>
<dbReference type="InterPro" id="IPR035269">
    <property type="entry name" value="PSMD9"/>
</dbReference>
<evidence type="ECO:0000256" key="2">
    <source>
        <dbReference type="SAM" id="MobiDB-lite"/>
    </source>
</evidence>
<dbReference type="InterPro" id="IPR040815">
    <property type="entry name" value="Nas2_N"/>
</dbReference>
<feature type="domain" description="Nas2 N-terminal" evidence="4">
    <location>
        <begin position="196"/>
        <end position="271"/>
    </location>
</feature>
<feature type="coiled-coil region" evidence="1">
    <location>
        <begin position="187"/>
        <end position="214"/>
    </location>
</feature>
<proteinExistence type="predicted"/>
<keyword evidence="3" id="KW-1133">Transmembrane helix</keyword>
<keyword evidence="1" id="KW-0175">Coiled coil</keyword>
<dbReference type="Proteomes" id="UP000887458">
    <property type="component" value="Unassembled WGS sequence"/>
</dbReference>
<evidence type="ECO:0000313" key="6">
    <source>
        <dbReference type="Proteomes" id="UP000887458"/>
    </source>
</evidence>
<evidence type="ECO:0000313" key="5">
    <source>
        <dbReference type="EMBL" id="KAH9422437.1"/>
    </source>
</evidence>
<evidence type="ECO:0000256" key="3">
    <source>
        <dbReference type="SAM" id="Phobius"/>
    </source>
</evidence>
<gene>
    <name evidence="5" type="primary">PSMD9</name>
    <name evidence="5" type="ORF">DERP_003113</name>
</gene>
<organism evidence="5 6">
    <name type="scientific">Dermatophagoides pteronyssinus</name>
    <name type="common">European house dust mite</name>
    <dbReference type="NCBI Taxonomy" id="6956"/>
    <lineage>
        <taxon>Eukaryota</taxon>
        <taxon>Metazoa</taxon>
        <taxon>Ecdysozoa</taxon>
        <taxon>Arthropoda</taxon>
        <taxon>Chelicerata</taxon>
        <taxon>Arachnida</taxon>
        <taxon>Acari</taxon>
        <taxon>Acariformes</taxon>
        <taxon>Sarcoptiformes</taxon>
        <taxon>Astigmata</taxon>
        <taxon>Psoroptidia</taxon>
        <taxon>Analgoidea</taxon>
        <taxon>Pyroglyphidae</taxon>
        <taxon>Dermatophagoidinae</taxon>
        <taxon>Dermatophagoides</taxon>
    </lineage>
</organism>
<name>A0ABQ8JIJ7_DERPT</name>
<reference evidence="5 6" key="2">
    <citation type="journal article" date="2022" name="Mol. Biol. Evol.">
        <title>Comparative Genomics Reveals Insights into the Divergent Evolution of Astigmatic Mites and Household Pest Adaptations.</title>
        <authorList>
            <person name="Xiong Q."/>
            <person name="Wan A.T."/>
            <person name="Liu X."/>
            <person name="Fung C.S."/>
            <person name="Xiao X."/>
            <person name="Malainual N."/>
            <person name="Hou J."/>
            <person name="Wang L."/>
            <person name="Wang M."/>
            <person name="Yang K.Y."/>
            <person name="Cui Y."/>
            <person name="Leung E.L."/>
            <person name="Nong W."/>
            <person name="Shin S.K."/>
            <person name="Au S.W."/>
            <person name="Jeong K.Y."/>
            <person name="Chew F.T."/>
            <person name="Hui J.H."/>
            <person name="Leung T.F."/>
            <person name="Tungtrongchitr A."/>
            <person name="Zhong N."/>
            <person name="Liu Z."/>
            <person name="Tsui S.K."/>
        </authorList>
    </citation>
    <scope>NUCLEOTIDE SEQUENCE [LARGE SCALE GENOMIC DNA]</scope>
    <source>
        <strain evidence="5">Derp</strain>
    </source>
</reference>
<dbReference type="Gene3D" id="6.10.140.1710">
    <property type="match status" value="1"/>
</dbReference>
<dbReference type="Pfam" id="PF18265">
    <property type="entry name" value="Nas2_N"/>
    <property type="match status" value="1"/>
</dbReference>
<accession>A0ABQ8JIJ7</accession>
<keyword evidence="6" id="KW-1185">Reference proteome</keyword>
<feature type="region of interest" description="Disordered" evidence="2">
    <location>
        <begin position="154"/>
        <end position="186"/>
    </location>
</feature>
<dbReference type="EMBL" id="NJHN03000036">
    <property type="protein sequence ID" value="KAH9422437.1"/>
    <property type="molecule type" value="Genomic_DNA"/>
</dbReference>
<evidence type="ECO:0000259" key="4">
    <source>
        <dbReference type="Pfam" id="PF18265"/>
    </source>
</evidence>
<protein>
    <submittedName>
        <fullName evidence="5">26S proteasome non-ATPase regulatory subunit 9</fullName>
    </submittedName>
</protein>
<keyword evidence="3" id="KW-0812">Transmembrane</keyword>
<feature type="transmembrane region" description="Helical" evidence="3">
    <location>
        <begin position="58"/>
        <end position="82"/>
    </location>
</feature>